<comment type="caution">
    <text evidence="1">The sequence shown here is derived from an EMBL/GenBank/DDBJ whole genome shotgun (WGS) entry which is preliminary data.</text>
</comment>
<name>A0ABP6TIT0_9ACTN</name>
<evidence type="ECO:0000313" key="2">
    <source>
        <dbReference type="Proteomes" id="UP001501455"/>
    </source>
</evidence>
<organism evidence="1 2">
    <name type="scientific">Streptomyces prasinosporus</name>
    <dbReference type="NCBI Taxonomy" id="68256"/>
    <lineage>
        <taxon>Bacteria</taxon>
        <taxon>Bacillati</taxon>
        <taxon>Actinomycetota</taxon>
        <taxon>Actinomycetes</taxon>
        <taxon>Kitasatosporales</taxon>
        <taxon>Streptomycetaceae</taxon>
        <taxon>Streptomyces</taxon>
        <taxon>Streptomyces albogriseolus group</taxon>
    </lineage>
</organism>
<protein>
    <submittedName>
        <fullName evidence="1">Uncharacterized protein</fullName>
    </submittedName>
</protein>
<dbReference type="RefSeq" id="WP_345574267.1">
    <property type="nucleotide sequence ID" value="NZ_BAAAXF010000015.1"/>
</dbReference>
<dbReference type="EMBL" id="BAAAXF010000015">
    <property type="protein sequence ID" value="GAA3494276.1"/>
    <property type="molecule type" value="Genomic_DNA"/>
</dbReference>
<gene>
    <name evidence="1" type="ORF">GCM10019016_013750</name>
</gene>
<evidence type="ECO:0000313" key="1">
    <source>
        <dbReference type="EMBL" id="GAA3494276.1"/>
    </source>
</evidence>
<proteinExistence type="predicted"/>
<reference evidence="2" key="1">
    <citation type="journal article" date="2019" name="Int. J. Syst. Evol. Microbiol.">
        <title>The Global Catalogue of Microorganisms (GCM) 10K type strain sequencing project: providing services to taxonomists for standard genome sequencing and annotation.</title>
        <authorList>
            <consortium name="The Broad Institute Genomics Platform"/>
            <consortium name="The Broad Institute Genome Sequencing Center for Infectious Disease"/>
            <person name="Wu L."/>
            <person name="Ma J."/>
        </authorList>
    </citation>
    <scope>NUCLEOTIDE SEQUENCE [LARGE SCALE GENOMIC DNA]</scope>
    <source>
        <strain evidence="2">JCM 4816</strain>
    </source>
</reference>
<sequence>MPSLSDRASLDTTADRLADLPGVRAVAEAGELFRRAAETAARRSG</sequence>
<dbReference type="Proteomes" id="UP001501455">
    <property type="component" value="Unassembled WGS sequence"/>
</dbReference>
<accession>A0ABP6TIT0</accession>
<keyword evidence="2" id="KW-1185">Reference proteome</keyword>